<dbReference type="EMBL" id="CAMTCP010000025">
    <property type="protein sequence ID" value="CAI3541121.1"/>
    <property type="molecule type" value="Genomic_DNA"/>
</dbReference>
<dbReference type="InterPro" id="IPR010022">
    <property type="entry name" value="XkdX"/>
</dbReference>
<dbReference type="NCBIfam" id="TIGR01669">
    <property type="entry name" value="phage_XkdX"/>
    <property type="match status" value="1"/>
</dbReference>
<reference evidence="1" key="2">
    <citation type="submission" date="2022-10" db="EMBL/GenBank/DDBJ databases">
        <authorList>
            <person name="Aires J."/>
            <person name="Mesa V."/>
        </authorList>
    </citation>
    <scope>NUCLEOTIDE SEQUENCE</scope>
    <source>
        <strain evidence="1">Clostridium neonatale JD116</strain>
    </source>
</reference>
<proteinExistence type="predicted"/>
<dbReference type="EMBL" id="PDCJ01000001">
    <property type="protein sequence ID" value="PEG32032.1"/>
    <property type="molecule type" value="Genomic_DNA"/>
</dbReference>
<dbReference type="OrthoDB" id="1925295at2"/>
<dbReference type="AlphaFoldDB" id="A0A2A7MJP2"/>
<sequence>MLSYIKEYYLLGLYTESNLDVFVNARWITEEQKQEIIASKATQ</sequence>
<evidence type="ECO:0000313" key="1">
    <source>
        <dbReference type="EMBL" id="CAI3541121.1"/>
    </source>
</evidence>
<protein>
    <submittedName>
        <fullName evidence="1">Phage protein</fullName>
    </submittedName>
    <submittedName>
        <fullName evidence="3">XkdX family protein</fullName>
    </submittedName>
</protein>
<dbReference type="Pfam" id="PF09693">
    <property type="entry name" value="Phage_XkdX"/>
    <property type="match status" value="1"/>
</dbReference>
<reference evidence="3 4" key="1">
    <citation type="submission" date="2017-10" db="EMBL/GenBank/DDBJ databases">
        <title>Effective Description of Clostridium neonatale sp. nov. linked to necrotizing enterocolitis in neonates and a clarification of species assignable to the genus Clostridium (Prazmowski 1880) emend. Lawson and Rainey 2016.</title>
        <authorList>
            <person name="Bernard K."/>
            <person name="Burdz T."/>
            <person name="Wiebe D."/>
            <person name="Balcewich B."/>
            <person name="Alfa M."/>
            <person name="Bernier A.-M."/>
        </authorList>
    </citation>
    <scope>NUCLEOTIDE SEQUENCE [LARGE SCALE GENOMIC DNA]</scope>
    <source>
        <strain evidence="3 4">LCDC99A005</strain>
    </source>
</reference>
<evidence type="ECO:0000313" key="2">
    <source>
        <dbReference type="EMBL" id="CAI3694675.1"/>
    </source>
</evidence>
<organism evidence="3 4">
    <name type="scientific">Clostridium neonatale</name>
    <dbReference type="NCBI Taxonomy" id="137838"/>
    <lineage>
        <taxon>Bacteria</taxon>
        <taxon>Bacillati</taxon>
        <taxon>Bacillota</taxon>
        <taxon>Clostridia</taxon>
        <taxon>Eubacteriales</taxon>
        <taxon>Clostridiaceae</taxon>
        <taxon>Clostridium</taxon>
    </lineage>
</organism>
<keyword evidence="4" id="KW-1185">Reference proteome</keyword>
<dbReference type="Proteomes" id="UP000220840">
    <property type="component" value="Unassembled WGS sequence"/>
</dbReference>
<accession>A0A2A7MJP2</accession>
<gene>
    <name evidence="1" type="ORF">CNEO2_1220006</name>
    <name evidence="2" type="ORF">CNEO2_910004</name>
    <name evidence="3" type="ORF">CQ394_10130</name>
</gene>
<comment type="caution">
    <text evidence="3">The sequence shown here is derived from an EMBL/GenBank/DDBJ whole genome shotgun (WGS) entry which is preliminary data.</text>
</comment>
<dbReference type="STRING" id="137838.GCA_001458595_03503"/>
<dbReference type="RefSeq" id="WP_083498846.1">
    <property type="nucleotide sequence ID" value="NZ_CAMRXC010000054.1"/>
</dbReference>
<dbReference type="Proteomes" id="UP001189143">
    <property type="component" value="Unassembled WGS sequence"/>
</dbReference>
<name>A0A2A7MJP2_9CLOT</name>
<evidence type="ECO:0000313" key="4">
    <source>
        <dbReference type="Proteomes" id="UP000220840"/>
    </source>
</evidence>
<dbReference type="EMBL" id="CAMTCP010000294">
    <property type="protein sequence ID" value="CAI3694675.1"/>
    <property type="molecule type" value="Genomic_DNA"/>
</dbReference>
<evidence type="ECO:0000313" key="3">
    <source>
        <dbReference type="EMBL" id="PEG32032.1"/>
    </source>
</evidence>